<dbReference type="Pfam" id="PF00990">
    <property type="entry name" value="GGDEF"/>
    <property type="match status" value="1"/>
</dbReference>
<evidence type="ECO:0000313" key="8">
    <source>
        <dbReference type="EMBL" id="TDQ49738.1"/>
    </source>
</evidence>
<dbReference type="FunFam" id="3.30.70.270:FF:000001">
    <property type="entry name" value="Diguanylate cyclase domain protein"/>
    <property type="match status" value="1"/>
</dbReference>
<feature type="transmembrane region" description="Helical" evidence="6">
    <location>
        <begin position="222"/>
        <end position="245"/>
    </location>
</feature>
<dbReference type="Gene3D" id="3.30.70.270">
    <property type="match status" value="1"/>
</dbReference>
<dbReference type="Proteomes" id="UP000295375">
    <property type="component" value="Unassembled WGS sequence"/>
</dbReference>
<comment type="caution">
    <text evidence="8">The sequence shown here is derived from an EMBL/GenBank/DDBJ whole genome shotgun (WGS) entry which is preliminary data.</text>
</comment>
<evidence type="ECO:0000256" key="4">
    <source>
        <dbReference type="ARBA" id="ARBA00034247"/>
    </source>
</evidence>
<gene>
    <name evidence="8" type="ORF">EV696_103107</name>
</gene>
<dbReference type="PANTHER" id="PTHR45138:SF9">
    <property type="entry name" value="DIGUANYLATE CYCLASE DGCM-RELATED"/>
    <property type="match status" value="1"/>
</dbReference>
<evidence type="ECO:0000256" key="1">
    <source>
        <dbReference type="ARBA" id="ARBA00001946"/>
    </source>
</evidence>
<evidence type="ECO:0000256" key="3">
    <source>
        <dbReference type="ARBA" id="ARBA00012528"/>
    </source>
</evidence>
<protein>
    <recommendedName>
        <fullName evidence="3">diguanylate cyclase</fullName>
        <ecNumber evidence="3">2.7.7.65</ecNumber>
    </recommendedName>
</protein>
<feature type="transmembrane region" description="Helical" evidence="6">
    <location>
        <begin position="252"/>
        <end position="274"/>
    </location>
</feature>
<dbReference type="InterPro" id="IPR043128">
    <property type="entry name" value="Rev_trsase/Diguanyl_cyclase"/>
</dbReference>
<proteinExistence type="predicted"/>
<feature type="transmembrane region" description="Helical" evidence="6">
    <location>
        <begin position="96"/>
        <end position="123"/>
    </location>
</feature>
<evidence type="ECO:0000256" key="5">
    <source>
        <dbReference type="SAM" id="Coils"/>
    </source>
</evidence>
<feature type="transmembrane region" description="Helical" evidence="6">
    <location>
        <begin position="24"/>
        <end position="45"/>
    </location>
</feature>
<dbReference type="CDD" id="cd01949">
    <property type="entry name" value="GGDEF"/>
    <property type="match status" value="1"/>
</dbReference>
<dbReference type="GO" id="GO:0005886">
    <property type="term" value="C:plasma membrane"/>
    <property type="evidence" value="ECO:0007669"/>
    <property type="project" value="UniProtKB-SubCell"/>
</dbReference>
<accession>A0A4R6UR23</accession>
<dbReference type="InterPro" id="IPR029787">
    <property type="entry name" value="Nucleotide_cyclase"/>
</dbReference>
<dbReference type="InterPro" id="IPR000160">
    <property type="entry name" value="GGDEF_dom"/>
</dbReference>
<evidence type="ECO:0000256" key="6">
    <source>
        <dbReference type="SAM" id="Phobius"/>
    </source>
</evidence>
<feature type="transmembrane region" description="Helical" evidence="6">
    <location>
        <begin position="181"/>
        <end position="202"/>
    </location>
</feature>
<dbReference type="PROSITE" id="PS50887">
    <property type="entry name" value="GGDEF"/>
    <property type="match status" value="1"/>
</dbReference>
<keyword evidence="6" id="KW-0812">Transmembrane</keyword>
<evidence type="ECO:0000256" key="2">
    <source>
        <dbReference type="ARBA" id="ARBA00004533"/>
    </source>
</evidence>
<feature type="domain" description="GGDEF" evidence="7">
    <location>
        <begin position="369"/>
        <end position="502"/>
    </location>
</feature>
<keyword evidence="6" id="KW-1133">Transmembrane helix</keyword>
<keyword evidence="5" id="KW-0175">Coiled coil</keyword>
<dbReference type="SUPFAM" id="SSF55073">
    <property type="entry name" value="Nucleotide cyclase"/>
    <property type="match status" value="1"/>
</dbReference>
<evidence type="ECO:0000313" key="9">
    <source>
        <dbReference type="Proteomes" id="UP000295375"/>
    </source>
</evidence>
<reference evidence="8 9" key="1">
    <citation type="submission" date="2019-03" db="EMBL/GenBank/DDBJ databases">
        <title>Genomic Encyclopedia of Type Strains, Phase IV (KMG-IV): sequencing the most valuable type-strain genomes for metagenomic binning, comparative biology and taxonomic classification.</title>
        <authorList>
            <person name="Goeker M."/>
        </authorList>
    </citation>
    <scope>NUCLEOTIDE SEQUENCE [LARGE SCALE GENOMIC DNA]</scope>
    <source>
        <strain evidence="8 9">DSM 103792</strain>
    </source>
</reference>
<dbReference type="RefSeq" id="WP_133588316.1">
    <property type="nucleotide sequence ID" value="NZ_CP037953.1"/>
</dbReference>
<dbReference type="PANTHER" id="PTHR45138">
    <property type="entry name" value="REGULATORY COMPONENTS OF SENSORY TRANSDUCTION SYSTEM"/>
    <property type="match status" value="1"/>
</dbReference>
<feature type="transmembrane region" description="Helical" evidence="6">
    <location>
        <begin position="286"/>
        <end position="307"/>
    </location>
</feature>
<feature type="coiled-coil region" evidence="5">
    <location>
        <begin position="307"/>
        <end position="338"/>
    </location>
</feature>
<dbReference type="NCBIfam" id="TIGR00254">
    <property type="entry name" value="GGDEF"/>
    <property type="match status" value="1"/>
</dbReference>
<dbReference type="EMBL" id="SNYM01000003">
    <property type="protein sequence ID" value="TDQ49738.1"/>
    <property type="molecule type" value="Genomic_DNA"/>
</dbReference>
<evidence type="ECO:0000259" key="7">
    <source>
        <dbReference type="PROSITE" id="PS50887"/>
    </source>
</evidence>
<name>A0A4R6UR23_9GAMM</name>
<dbReference type="InterPro" id="IPR050469">
    <property type="entry name" value="Diguanylate_Cyclase"/>
</dbReference>
<keyword evidence="6" id="KW-0472">Membrane</keyword>
<dbReference type="SMART" id="SM00267">
    <property type="entry name" value="GGDEF"/>
    <property type="match status" value="1"/>
</dbReference>
<comment type="subcellular location">
    <subcellularLocation>
        <location evidence="2">Cell inner membrane</location>
    </subcellularLocation>
</comment>
<dbReference type="AlphaFoldDB" id="A0A4R6UR23"/>
<organism evidence="8 9">
    <name type="scientific">Permianibacter aggregans</name>
    <dbReference type="NCBI Taxonomy" id="1510150"/>
    <lineage>
        <taxon>Bacteria</taxon>
        <taxon>Pseudomonadati</taxon>
        <taxon>Pseudomonadota</taxon>
        <taxon>Gammaproteobacteria</taxon>
        <taxon>Pseudomonadales</taxon>
        <taxon>Pseudomonadaceae</taxon>
        <taxon>Permianibacter</taxon>
    </lineage>
</organism>
<comment type="cofactor">
    <cofactor evidence="1">
        <name>Mg(2+)</name>
        <dbReference type="ChEBI" id="CHEBI:18420"/>
    </cofactor>
</comment>
<dbReference type="OrthoDB" id="9759607at2"/>
<dbReference type="GO" id="GO:0052621">
    <property type="term" value="F:diguanylate cyclase activity"/>
    <property type="evidence" value="ECO:0007669"/>
    <property type="project" value="UniProtKB-EC"/>
</dbReference>
<feature type="transmembrane region" description="Helical" evidence="6">
    <location>
        <begin position="143"/>
        <end position="169"/>
    </location>
</feature>
<comment type="catalytic activity">
    <reaction evidence="4">
        <text>2 GTP = 3',3'-c-di-GMP + 2 diphosphate</text>
        <dbReference type="Rhea" id="RHEA:24898"/>
        <dbReference type="ChEBI" id="CHEBI:33019"/>
        <dbReference type="ChEBI" id="CHEBI:37565"/>
        <dbReference type="ChEBI" id="CHEBI:58805"/>
        <dbReference type="EC" id="2.7.7.65"/>
    </reaction>
</comment>
<feature type="transmembrane region" description="Helical" evidence="6">
    <location>
        <begin position="57"/>
        <end position="84"/>
    </location>
</feature>
<dbReference type="EC" id="2.7.7.65" evidence="3"/>
<keyword evidence="9" id="KW-1185">Reference proteome</keyword>
<sequence length="506" mass="57428">MHAESSSRQNPLQRFVSARSLRELLLAALLMTLYVLFARLGIALFSFPPGNQTPVWLASGIGFLLIALFGLRGALAVAVASVLVNAPFMLIYLEQVSMLTIAISIALSVAVDVFQGLFAWSFIRQYEQYHERALFAEAGDLFPFLWRVCFLPSLLTVWMLPLVNNYIGVQPTNVPETLQRTLILTLGDSLGLFVLAPLYWFFRQPDIGRQVRACLVSVSLLSLPLLLSFFVPALPYVLLIPIWIFVLRRQRWCAAVIGTLWLTPLILIMARYQWGLFSFLPQNDAYWVAAIVLFSLGIGGHYVGLMLQELDNAQRKLEQKVHERTEALQQANEKLERLATVDELTQVLNRRAWRERAEAEFSKVRRYPQPLSVLMIDIDLFKPINDQYGHHAGDEVLKQFVLRCQETLRETDIFGRYGGEEFVLLMPRATLTDALALAERLRLAIAEREFRVLGIPLKISASIGVAEKREHEHSLDLLLRRADLALYQAKADGRNRVASQIEQSPQ</sequence>